<dbReference type="GO" id="GO:0030313">
    <property type="term" value="C:cell envelope"/>
    <property type="evidence" value="ECO:0007669"/>
    <property type="project" value="UniProtKB-SubCell"/>
</dbReference>
<dbReference type="EMBL" id="SZOH01004424">
    <property type="protein sequence ID" value="TKI85582.1"/>
    <property type="molecule type" value="Genomic_DNA"/>
</dbReference>
<dbReference type="PANTHER" id="PTHR34820">
    <property type="entry name" value="INNER MEMBRANE PROTEIN YEBZ"/>
    <property type="match status" value="1"/>
</dbReference>
<dbReference type="AlphaFoldDB" id="A0A9X9A0L2"/>
<accession>A0A9X9A0L2</accession>
<feature type="non-terminal residue" evidence="3">
    <location>
        <position position="1"/>
    </location>
</feature>
<dbReference type="PANTHER" id="PTHR34820:SF4">
    <property type="entry name" value="INNER MEMBRANE PROTEIN YEBZ"/>
    <property type="match status" value="1"/>
</dbReference>
<comment type="subcellular location">
    <subcellularLocation>
        <location evidence="1">Cell envelope</location>
    </subcellularLocation>
</comment>
<comment type="caution">
    <text evidence="3">The sequence shown here is derived from an EMBL/GenBank/DDBJ whole genome shotgun (WGS) entry which is preliminary data.</text>
</comment>
<dbReference type="InterPro" id="IPR032693">
    <property type="entry name" value="YtkA-like_dom"/>
</dbReference>
<evidence type="ECO:0000259" key="2">
    <source>
        <dbReference type="Pfam" id="PF13115"/>
    </source>
</evidence>
<organism evidence="3 4">
    <name type="scientific">Bacillus cereus</name>
    <dbReference type="NCBI Taxonomy" id="1396"/>
    <lineage>
        <taxon>Bacteria</taxon>
        <taxon>Bacillati</taxon>
        <taxon>Bacillota</taxon>
        <taxon>Bacilli</taxon>
        <taxon>Bacillales</taxon>
        <taxon>Bacillaceae</taxon>
        <taxon>Bacillus</taxon>
        <taxon>Bacillus cereus group</taxon>
    </lineage>
</organism>
<evidence type="ECO:0000256" key="1">
    <source>
        <dbReference type="ARBA" id="ARBA00004196"/>
    </source>
</evidence>
<gene>
    <name evidence="3" type="ORF">FC695_39760</name>
</gene>
<dbReference type="GO" id="GO:0006825">
    <property type="term" value="P:copper ion transport"/>
    <property type="evidence" value="ECO:0007669"/>
    <property type="project" value="InterPro"/>
</dbReference>
<dbReference type="Pfam" id="PF13115">
    <property type="entry name" value="YtkA"/>
    <property type="match status" value="1"/>
</dbReference>
<evidence type="ECO:0000313" key="3">
    <source>
        <dbReference type="EMBL" id="TKI85582.1"/>
    </source>
</evidence>
<dbReference type="GO" id="GO:0005886">
    <property type="term" value="C:plasma membrane"/>
    <property type="evidence" value="ECO:0007669"/>
    <property type="project" value="TreeGrafter"/>
</dbReference>
<sequence length="89" mass="9903">RVGQNIFHITLNDENGQPVTDMEQIILTTQSLDMNMGKGSFKVSAVSPGEYEAEGMYINMTGNWNIQVHGLTKSLDSFDTDYKFIVGGR</sequence>
<dbReference type="InterPro" id="IPR032694">
    <property type="entry name" value="CopC/D"/>
</dbReference>
<proteinExistence type="predicted"/>
<protein>
    <submittedName>
        <fullName evidence="3">Copper resistance protein</fullName>
    </submittedName>
</protein>
<evidence type="ECO:0000313" key="4">
    <source>
        <dbReference type="Proteomes" id="UP000308444"/>
    </source>
</evidence>
<reference evidence="3 4" key="1">
    <citation type="journal article" date="2019" name="Environ. Microbiol.">
        <title>An active ?-lactamase is a part of an orchestrated cell wall stress resistance network of Bacillus subtilis and related rhizosphere species.</title>
        <authorList>
            <person name="Bucher T."/>
            <person name="Keren-Paz A."/>
            <person name="Hausser J."/>
            <person name="Olender T."/>
            <person name="Cytryn E."/>
            <person name="Kolodkin-Gal I."/>
        </authorList>
    </citation>
    <scope>NUCLEOTIDE SEQUENCE [LARGE SCALE GENOMIC DNA]</scope>
    <source>
        <strain evidence="3 4">I32</strain>
    </source>
</reference>
<name>A0A9X9A0L2_BACCE</name>
<dbReference type="Proteomes" id="UP000308444">
    <property type="component" value="Unassembled WGS sequence"/>
</dbReference>
<feature type="domain" description="YtkA-like" evidence="2">
    <location>
        <begin position="2"/>
        <end position="69"/>
    </location>
</feature>